<dbReference type="PANTHER" id="PTHR24093:SF470">
    <property type="entry name" value="CALCIUM-TRANSPORTING ATPASE 12, PLASMA MEMBRANE-TYPE-LIKE"/>
    <property type="match status" value="1"/>
</dbReference>
<evidence type="ECO:0000259" key="5">
    <source>
        <dbReference type="Pfam" id="PF00122"/>
    </source>
</evidence>
<accession>A0ABM3IJG3</accession>
<evidence type="ECO:0000256" key="2">
    <source>
        <dbReference type="ARBA" id="ARBA00022837"/>
    </source>
</evidence>
<feature type="transmembrane region" description="Helical" evidence="4">
    <location>
        <begin position="860"/>
        <end position="878"/>
    </location>
</feature>
<dbReference type="Pfam" id="PF00122">
    <property type="entry name" value="E1-E2_ATPase"/>
    <property type="match status" value="1"/>
</dbReference>
<keyword evidence="7" id="KW-1185">Reference proteome</keyword>
<dbReference type="SUPFAM" id="SSF56784">
    <property type="entry name" value="HAD-like"/>
    <property type="match status" value="1"/>
</dbReference>
<dbReference type="InterPro" id="IPR023298">
    <property type="entry name" value="ATPase_P-typ_TM_dom_sf"/>
</dbReference>
<dbReference type="PRINTS" id="PR00119">
    <property type="entry name" value="CATATPASE"/>
</dbReference>
<protein>
    <submittedName>
        <fullName evidence="8">Calcium-transporting ATPase 12, plasma membrane-type</fullName>
    </submittedName>
</protein>
<keyword evidence="4" id="KW-1133">Transmembrane helix</keyword>
<dbReference type="Gene3D" id="1.20.1110.10">
    <property type="entry name" value="Calcium-transporting ATPase, transmembrane domain"/>
    <property type="match status" value="2"/>
</dbReference>
<feature type="transmembrane region" description="Helical" evidence="4">
    <location>
        <begin position="1028"/>
        <end position="1047"/>
    </location>
</feature>
<evidence type="ECO:0000256" key="3">
    <source>
        <dbReference type="ARBA" id="ARBA00022842"/>
    </source>
</evidence>
<evidence type="ECO:0000259" key="6">
    <source>
        <dbReference type="Pfam" id="PF00689"/>
    </source>
</evidence>
<feature type="domain" description="Cation-transporting P-type ATPase C-terminal" evidence="6">
    <location>
        <begin position="880"/>
        <end position="1049"/>
    </location>
</feature>
<evidence type="ECO:0000313" key="7">
    <source>
        <dbReference type="Proteomes" id="UP001652623"/>
    </source>
</evidence>
<dbReference type="Proteomes" id="UP001652623">
    <property type="component" value="Chromosome 1"/>
</dbReference>
<keyword evidence="4" id="KW-0812">Transmembrane</keyword>
<dbReference type="Gene3D" id="3.40.1110.10">
    <property type="entry name" value="Calcium-transporting ATPase, cytoplasmic domain N"/>
    <property type="match status" value="1"/>
</dbReference>
<keyword evidence="3" id="KW-0460">Magnesium</keyword>
<evidence type="ECO:0000256" key="4">
    <source>
        <dbReference type="SAM" id="Phobius"/>
    </source>
</evidence>
<keyword evidence="2" id="KW-0106">Calcium</keyword>
<dbReference type="Pfam" id="PF00689">
    <property type="entry name" value="Cation_ATPase_C"/>
    <property type="match status" value="1"/>
</dbReference>
<feature type="transmembrane region" description="Helical" evidence="4">
    <location>
        <begin position="390"/>
        <end position="409"/>
    </location>
</feature>
<dbReference type="InterPro" id="IPR008250">
    <property type="entry name" value="ATPase_P-typ_transduc_dom_A_sf"/>
</dbReference>
<feature type="transmembrane region" description="Helical" evidence="4">
    <location>
        <begin position="204"/>
        <end position="225"/>
    </location>
</feature>
<evidence type="ECO:0000313" key="8">
    <source>
        <dbReference type="RefSeq" id="XP_048329699.2"/>
    </source>
</evidence>
<feature type="transmembrane region" description="Helical" evidence="4">
    <location>
        <begin position="237"/>
        <end position="257"/>
    </location>
</feature>
<dbReference type="InterPro" id="IPR023299">
    <property type="entry name" value="ATPase_P-typ_cyto_dom_N"/>
</dbReference>
<sequence>MSDTSRHVDLESQQKVMPSSGARWRRFLLIIKAHRVFVSILTDPPPLISLLGPSAGGGRGGVHGLPPPYISALSSAGINGDVPDESSSAVRDNQASIEVVHLDVEVEDDDDYCSRARDNANLQRANIVKIVKEKDIDSLQSFGGVGGIAEALCTDLELGIHIPGDNEESTSTSPELPYARESAEAAQLSTTQATRGLFRLLKKYCSNCNILLLSLCAALSIGFGIKEEGWKTGWYEGAIITVAIFILILAPSIRDFIRQRRSQRLSETHKPIDETGFVIRGGCRKELSISNIVVGDVVCLTSGSPIPGDGLFIVSDNEVLVIEDGLESTVDEKSPFLFYGAKVVNGSGRMLITSVGMETVLGEMMSKVSNTHSKNPLPAQLEKVGTTTQIAGLSISVLILVVLFLHFMLESKHTNDKKHSAGLPELKNTAATKGIIDIIKKIVTEPCGKISPFTASLAILLIGVQEQIPFVIILAMAYRRKRMFSRKEAYVQELLASVTIGSAKFICVEKLYQPQVSICYVGEEKIQKHCWFSGSVASCVREALCQCISTPILMPSIPGRSIEDPLLPWAALELGTDMEISRQNSTILKIKALNSHEEGSGVLMGKCREHGRYDHRVYWKGPATTILAMCSHYYDSSGELKEMDVNKRGTFKHIVQEMQSEEFDHLKILAFAYKDVDVSNLDENDLTLVGIVGLKNTCCTKTIDAISACQKAGVKIILASEDDVSVLENMAHKCGLIMLPNSDKLVLEGKDIRNLTEKESMDLVDKISVMGNSHPSDRLLLVQCLNKKGNVVAVVGNRTTASAMLKEADVGVAMGISSSEMARESSDIIVRNGNFSLLPRLISHGRCTYNNILKYIQLELTMIISGTMISFITTVSLVDVPITAMQLILANFIVNLLGGFALLSEPPTDELMNNPPISPTEPFIPKSMWRNIATQTLYQTSILVTFHFKGKNLLGIGEQVSKSIVFNSFVLCQVFNLLNSREPEKKNVFKGLHRNPCFYVVVLIILTLQVSFNEISHILVDCARLNKAQWVLCLIMGFISVPIDSAVKLTTSFIKIHAFLPQTGSTSFTSSVPAYSESSVSSILELSQQGNTPNQP</sequence>
<feature type="transmembrane region" description="Helical" evidence="4">
    <location>
        <begin position="884"/>
        <end position="903"/>
    </location>
</feature>
<feature type="transmembrane region" description="Helical" evidence="4">
    <location>
        <begin position="453"/>
        <end position="478"/>
    </location>
</feature>
<dbReference type="SUPFAM" id="SSF81653">
    <property type="entry name" value="Calcium ATPase, transduction domain A"/>
    <property type="match status" value="1"/>
</dbReference>
<feature type="transmembrane region" description="Helical" evidence="4">
    <location>
        <begin position="996"/>
        <end position="1016"/>
    </location>
</feature>
<dbReference type="SUPFAM" id="SSF81665">
    <property type="entry name" value="Calcium ATPase, transmembrane domain M"/>
    <property type="match status" value="1"/>
</dbReference>
<dbReference type="RefSeq" id="XP_048329699.2">
    <property type="nucleotide sequence ID" value="XM_048473742.2"/>
</dbReference>
<feature type="domain" description="P-type ATPase A" evidence="5">
    <location>
        <begin position="276"/>
        <end position="368"/>
    </location>
</feature>
<dbReference type="GeneID" id="107434840"/>
<dbReference type="PANTHER" id="PTHR24093">
    <property type="entry name" value="CATION TRANSPORTING ATPASE"/>
    <property type="match status" value="1"/>
</dbReference>
<proteinExistence type="predicted"/>
<keyword evidence="4" id="KW-0472">Membrane</keyword>
<dbReference type="InterPro" id="IPR059000">
    <property type="entry name" value="ATPase_P-type_domA"/>
</dbReference>
<organism evidence="7 8">
    <name type="scientific">Ziziphus jujuba</name>
    <name type="common">Chinese jujube</name>
    <name type="synonym">Ziziphus sativa</name>
    <dbReference type="NCBI Taxonomy" id="326968"/>
    <lineage>
        <taxon>Eukaryota</taxon>
        <taxon>Viridiplantae</taxon>
        <taxon>Streptophyta</taxon>
        <taxon>Embryophyta</taxon>
        <taxon>Tracheophyta</taxon>
        <taxon>Spermatophyta</taxon>
        <taxon>Magnoliopsida</taxon>
        <taxon>eudicotyledons</taxon>
        <taxon>Gunneridae</taxon>
        <taxon>Pentapetalae</taxon>
        <taxon>rosids</taxon>
        <taxon>fabids</taxon>
        <taxon>Rosales</taxon>
        <taxon>Rhamnaceae</taxon>
        <taxon>Paliureae</taxon>
        <taxon>Ziziphus</taxon>
    </lineage>
</organism>
<gene>
    <name evidence="8" type="primary">LOC107434840</name>
</gene>
<dbReference type="Pfam" id="PF13246">
    <property type="entry name" value="Cation_ATPase"/>
    <property type="match status" value="1"/>
</dbReference>
<evidence type="ECO:0000256" key="1">
    <source>
        <dbReference type="ARBA" id="ARBA00022723"/>
    </source>
</evidence>
<name>A0ABM3IJG3_ZIZJJ</name>
<keyword evidence="1" id="KW-0479">Metal-binding</keyword>
<dbReference type="InterPro" id="IPR006068">
    <property type="entry name" value="ATPase_P-typ_cation-transptr_C"/>
</dbReference>
<dbReference type="SUPFAM" id="SSF81660">
    <property type="entry name" value="Metal cation-transporting ATPase, ATP-binding domain N"/>
    <property type="match status" value="1"/>
</dbReference>
<dbReference type="InterPro" id="IPR036412">
    <property type="entry name" value="HAD-like_sf"/>
</dbReference>
<reference evidence="8" key="1">
    <citation type="submission" date="2025-08" db="UniProtKB">
        <authorList>
            <consortium name="RefSeq"/>
        </authorList>
    </citation>
    <scope>IDENTIFICATION</scope>
    <source>
        <tissue evidence="8">Seedling</tissue>
    </source>
</reference>